<reference evidence="2 3" key="1">
    <citation type="submission" date="2017-02" db="EMBL/GenBank/DDBJ databases">
        <title>Vagococcus cremeus sp. nov., isolated from the small intestine of a marten, Martes flavigula.</title>
        <authorList>
            <person name="Tak E.J."/>
            <person name="Bae J.-W."/>
        </authorList>
    </citation>
    <scope>NUCLEOTIDE SEQUENCE [LARGE SCALE GENOMIC DNA]</scope>
    <source>
        <strain evidence="2 3">D7T301</strain>
    </source>
</reference>
<gene>
    <name evidence="2" type="ORF">BW731_02950</name>
</gene>
<evidence type="ECO:0000256" key="1">
    <source>
        <dbReference type="SAM" id="Phobius"/>
    </source>
</evidence>
<proteinExistence type="predicted"/>
<feature type="transmembrane region" description="Helical" evidence="1">
    <location>
        <begin position="71"/>
        <end position="90"/>
    </location>
</feature>
<evidence type="ECO:0000313" key="3">
    <source>
        <dbReference type="Proteomes" id="UP000189970"/>
    </source>
</evidence>
<keyword evidence="3" id="KW-1185">Reference proteome</keyword>
<comment type="caution">
    <text evidence="2">The sequence shown here is derived from an EMBL/GenBank/DDBJ whole genome shotgun (WGS) entry which is preliminary data.</text>
</comment>
<organism evidence="2 3">
    <name type="scientific">Vagococcus martis</name>
    <dbReference type="NCBI Taxonomy" id="1768210"/>
    <lineage>
        <taxon>Bacteria</taxon>
        <taxon>Bacillati</taxon>
        <taxon>Bacillota</taxon>
        <taxon>Bacilli</taxon>
        <taxon>Lactobacillales</taxon>
        <taxon>Enterococcaceae</taxon>
        <taxon>Vagococcus</taxon>
    </lineage>
</organism>
<dbReference type="InterPro" id="IPR018687">
    <property type="entry name" value="DUF2177_membr"/>
</dbReference>
<evidence type="ECO:0008006" key="4">
    <source>
        <dbReference type="Google" id="ProtNLM"/>
    </source>
</evidence>
<dbReference type="RefSeq" id="WP_079345571.1">
    <property type="nucleotide sequence ID" value="NZ_MVAB01000001.1"/>
</dbReference>
<dbReference type="AlphaFoldDB" id="A0A1V4DFI1"/>
<dbReference type="EMBL" id="MVAB01000001">
    <property type="protein sequence ID" value="OPF87242.1"/>
    <property type="molecule type" value="Genomic_DNA"/>
</dbReference>
<dbReference type="Proteomes" id="UP000189970">
    <property type="component" value="Unassembled WGS sequence"/>
</dbReference>
<evidence type="ECO:0000313" key="2">
    <source>
        <dbReference type="EMBL" id="OPF87242.1"/>
    </source>
</evidence>
<dbReference type="Pfam" id="PF09945">
    <property type="entry name" value="DUF2177"/>
    <property type="match status" value="1"/>
</dbReference>
<keyword evidence="1" id="KW-0812">Transmembrane</keyword>
<keyword evidence="1" id="KW-1133">Transmembrane helix</keyword>
<sequence>MNQFLKLFGISAVIFLIFDLFWLLVVSKNLYQTFIGELLGDVKITPAIIFYFVYLVGVVFFVLIPGIDKQSIFYTIFSGALFGFICYSTYDLTNLATIKNWPVTMTIIDLVWGTSVTAITSAIVYFINFNFLKG</sequence>
<feature type="transmembrane region" description="Helical" evidence="1">
    <location>
        <begin position="110"/>
        <end position="132"/>
    </location>
</feature>
<keyword evidence="1" id="KW-0472">Membrane</keyword>
<feature type="transmembrane region" description="Helical" evidence="1">
    <location>
        <begin position="44"/>
        <end position="64"/>
    </location>
</feature>
<protein>
    <recommendedName>
        <fullName evidence="4">DUF2177 domain-containing protein</fullName>
    </recommendedName>
</protein>
<accession>A0A1V4DFI1</accession>
<feature type="transmembrane region" description="Helical" evidence="1">
    <location>
        <begin position="7"/>
        <end position="24"/>
    </location>
</feature>
<name>A0A1V4DFI1_9ENTE</name>